<dbReference type="SMART" id="SM00698">
    <property type="entry name" value="MORN"/>
    <property type="match status" value="4"/>
</dbReference>
<dbReference type="Pfam" id="PF02493">
    <property type="entry name" value="MORN"/>
    <property type="match status" value="4"/>
</dbReference>
<keyword evidence="4" id="KW-1185">Reference proteome</keyword>
<organism evidence="3 4">
    <name type="scientific">Tetrahymena thermophila (strain SB210)</name>
    <dbReference type="NCBI Taxonomy" id="312017"/>
    <lineage>
        <taxon>Eukaryota</taxon>
        <taxon>Sar</taxon>
        <taxon>Alveolata</taxon>
        <taxon>Ciliophora</taxon>
        <taxon>Intramacronucleata</taxon>
        <taxon>Oligohymenophorea</taxon>
        <taxon>Hymenostomatida</taxon>
        <taxon>Tetrahymenina</taxon>
        <taxon>Tetrahymenidae</taxon>
        <taxon>Tetrahymena</taxon>
    </lineage>
</organism>
<evidence type="ECO:0000313" key="4">
    <source>
        <dbReference type="Proteomes" id="UP000009168"/>
    </source>
</evidence>
<dbReference type="PANTHER" id="PTHR43215">
    <property type="entry name" value="RADIAL SPOKE HEAD 1 HOMOLOG"/>
    <property type="match status" value="1"/>
</dbReference>
<dbReference type="Proteomes" id="UP000009168">
    <property type="component" value="Unassembled WGS sequence"/>
</dbReference>
<accession>I7LWC6</accession>
<dbReference type="PANTHER" id="PTHR43215:SF14">
    <property type="entry name" value="RADIAL SPOKE HEAD 1 HOMOLOG"/>
    <property type="match status" value="1"/>
</dbReference>
<keyword evidence="1" id="KW-0677">Repeat</keyword>
<feature type="compositionally biased region" description="Low complexity" evidence="2">
    <location>
        <begin position="110"/>
        <end position="126"/>
    </location>
</feature>
<feature type="region of interest" description="Disordered" evidence="2">
    <location>
        <begin position="1"/>
        <end position="44"/>
    </location>
</feature>
<name>I7LWC6_TETTS</name>
<dbReference type="Gene3D" id="2.20.110.10">
    <property type="entry name" value="Histone H3 K4-specific methyltransferase SET7/9 N-terminal domain"/>
    <property type="match status" value="2"/>
</dbReference>
<protein>
    <submittedName>
        <fullName evidence="3">MORN motif protein</fullName>
    </submittedName>
</protein>
<dbReference type="InParanoid" id="I7LWC6"/>
<feature type="region of interest" description="Disordered" evidence="2">
    <location>
        <begin position="109"/>
        <end position="129"/>
    </location>
</feature>
<gene>
    <name evidence="3" type="ORF">TTHERM_00149910</name>
</gene>
<feature type="compositionally biased region" description="Polar residues" evidence="2">
    <location>
        <begin position="1"/>
        <end position="11"/>
    </location>
</feature>
<dbReference type="EMBL" id="GG662603">
    <property type="protein sequence ID" value="EAS01380.1"/>
    <property type="molecule type" value="Genomic_DNA"/>
</dbReference>
<feature type="compositionally biased region" description="Polar residues" evidence="2">
    <location>
        <begin position="34"/>
        <end position="44"/>
    </location>
</feature>
<proteinExistence type="predicted"/>
<evidence type="ECO:0000256" key="2">
    <source>
        <dbReference type="SAM" id="MobiDB-lite"/>
    </source>
</evidence>
<dbReference type="HOGENOM" id="CLU_372366_0_0_1"/>
<dbReference type="eggNOG" id="KOG0231">
    <property type="taxonomic scope" value="Eukaryota"/>
</dbReference>
<dbReference type="KEGG" id="tet:TTHERM_00149910"/>
<dbReference type="SUPFAM" id="SSF82185">
    <property type="entry name" value="Histone H3 K4-specific methyltransferase SET7/9 N-terminal domain"/>
    <property type="match status" value="1"/>
</dbReference>
<dbReference type="OrthoDB" id="294378at2759"/>
<dbReference type="RefSeq" id="XP_001021626.1">
    <property type="nucleotide sequence ID" value="XM_001021626.3"/>
</dbReference>
<sequence length="747" mass="86353">MSQQSQVSNKNNFRRRTINSQQLEFQSPEKESNANDQPKLSQDSICEQQEQQISVNLSIDNSLQSNSQKDDQGIITPKKDKILVQSFTDALIQQNNQQNNKQLISKNFLSPTSSQSSNKSRSSLSSPIQIRINPNQYQISNNTARRSLNYEISQIQEKRLEDEKTAISYAEKVLQSRNFLSQQKSKQENQRYSLFVTTAQQAGVYVGKEGQQQGILKKKTNNNYFTNTNQLFNTQNQLTFIADKTKSVELNENNIQQDEKNNLNNSSSKINKILLPDRSEITNKINGAEINQFVASDNKKVNFQTLSQQPASSKVRSRKVGSSSLNNEVISGKEISILDKKALTKITKVNTERNSIIQPERSMDDHYNKLPRCYEHSKRIKELYCVDDNCQVKNKFGCVLCFSSVNGSPHSFHEYYTISSEEDLQAKINRNRQDFIQFIQDKIQFKCQDKKSQFYMYQDQITESLINYADSIQDRLFIGFEAEEIQKFQLPLLQGSIERKSPAKKSKRNSKENREEFDEKELSIILYIDLLEKQLNKKIENQNKIWLQQIYLGEKNEEFLKEKKCKLIIAGKCFSNLSDQILKLYLTSEQVNYDLQELENNKSQLYYINDENSDGIYQLDDDKVKQGRGIQFFKSGGLYEGYFKNNQKHGKGKLITFEGDVYIGEFQKNMKRGRGVLTYSNKDIYDGEFYQDTCHGIGKMSYAKDQVVYIGGWNKNQRHGKGQIFKDNELIFSGVYIGDNPKANSKE</sequence>
<dbReference type="GO" id="GO:0005829">
    <property type="term" value="C:cytosol"/>
    <property type="evidence" value="ECO:0007669"/>
    <property type="project" value="TreeGrafter"/>
</dbReference>
<dbReference type="SUPFAM" id="SSF57845">
    <property type="entry name" value="B-box zinc-binding domain"/>
    <property type="match status" value="1"/>
</dbReference>
<dbReference type="GeneID" id="7826048"/>
<dbReference type="InterPro" id="IPR003409">
    <property type="entry name" value="MORN"/>
</dbReference>
<dbReference type="AlphaFoldDB" id="I7LWC6"/>
<evidence type="ECO:0000256" key="1">
    <source>
        <dbReference type="ARBA" id="ARBA00022737"/>
    </source>
</evidence>
<reference evidence="4" key="1">
    <citation type="journal article" date="2006" name="PLoS Biol.">
        <title>Macronuclear genome sequence of the ciliate Tetrahymena thermophila, a model eukaryote.</title>
        <authorList>
            <person name="Eisen J.A."/>
            <person name="Coyne R.S."/>
            <person name="Wu M."/>
            <person name="Wu D."/>
            <person name="Thiagarajan M."/>
            <person name="Wortman J.R."/>
            <person name="Badger J.H."/>
            <person name="Ren Q."/>
            <person name="Amedeo P."/>
            <person name="Jones K.M."/>
            <person name="Tallon L.J."/>
            <person name="Delcher A.L."/>
            <person name="Salzberg S.L."/>
            <person name="Silva J.C."/>
            <person name="Haas B.J."/>
            <person name="Majoros W.H."/>
            <person name="Farzad M."/>
            <person name="Carlton J.M."/>
            <person name="Smith R.K. Jr."/>
            <person name="Garg J."/>
            <person name="Pearlman R.E."/>
            <person name="Karrer K.M."/>
            <person name="Sun L."/>
            <person name="Manning G."/>
            <person name="Elde N.C."/>
            <person name="Turkewitz A.P."/>
            <person name="Asai D.J."/>
            <person name="Wilkes D.E."/>
            <person name="Wang Y."/>
            <person name="Cai H."/>
            <person name="Collins K."/>
            <person name="Stewart B.A."/>
            <person name="Lee S.R."/>
            <person name="Wilamowska K."/>
            <person name="Weinberg Z."/>
            <person name="Ruzzo W.L."/>
            <person name="Wloga D."/>
            <person name="Gaertig J."/>
            <person name="Frankel J."/>
            <person name="Tsao C.-C."/>
            <person name="Gorovsky M.A."/>
            <person name="Keeling P.J."/>
            <person name="Waller R.F."/>
            <person name="Patron N.J."/>
            <person name="Cherry J.M."/>
            <person name="Stover N.A."/>
            <person name="Krieger C.J."/>
            <person name="del Toro C."/>
            <person name="Ryder H.F."/>
            <person name="Williamson S.C."/>
            <person name="Barbeau R.A."/>
            <person name="Hamilton E.P."/>
            <person name="Orias E."/>
        </authorList>
    </citation>
    <scope>NUCLEOTIDE SEQUENCE [LARGE SCALE GENOMIC DNA]</scope>
    <source>
        <strain evidence="4">SB210</strain>
    </source>
</reference>
<evidence type="ECO:0000313" key="3">
    <source>
        <dbReference type="EMBL" id="EAS01380.1"/>
    </source>
</evidence>